<keyword evidence="1" id="KW-0812">Transmembrane</keyword>
<gene>
    <name evidence="2" type="ORF">METZ01_LOCUS44029</name>
</gene>
<evidence type="ECO:0000256" key="1">
    <source>
        <dbReference type="SAM" id="Phobius"/>
    </source>
</evidence>
<name>A0A381RH90_9ZZZZ</name>
<keyword evidence="1" id="KW-0472">Membrane</keyword>
<dbReference type="Pfam" id="PF09656">
    <property type="entry name" value="PGPGW"/>
    <property type="match status" value="1"/>
</dbReference>
<feature type="transmembrane region" description="Helical" evidence="1">
    <location>
        <begin position="20"/>
        <end position="41"/>
    </location>
</feature>
<reference evidence="2" key="1">
    <citation type="submission" date="2018-05" db="EMBL/GenBank/DDBJ databases">
        <authorList>
            <person name="Lanie J.A."/>
            <person name="Ng W.-L."/>
            <person name="Kazmierczak K.M."/>
            <person name="Andrzejewski T.M."/>
            <person name="Davidsen T.M."/>
            <person name="Wayne K.J."/>
            <person name="Tettelin H."/>
            <person name="Glass J.I."/>
            <person name="Rusch D."/>
            <person name="Podicherti R."/>
            <person name="Tsui H.-C.T."/>
            <person name="Winkler M.E."/>
        </authorList>
    </citation>
    <scope>NUCLEOTIDE SEQUENCE</scope>
</reference>
<organism evidence="2">
    <name type="scientific">marine metagenome</name>
    <dbReference type="NCBI Taxonomy" id="408172"/>
    <lineage>
        <taxon>unclassified sequences</taxon>
        <taxon>metagenomes</taxon>
        <taxon>ecological metagenomes</taxon>
    </lineage>
</organism>
<proteinExistence type="predicted"/>
<sequence>MGRLSTVLLWAQTHPLVVTGMLVVSLLLAGVYAIVIFMAIARMDADYFMRSEADRDSWRYRYTGLWLVIRVTKNLVGVLLVLLGLAMLVLPGQGILTILIGISLLEFPGKRRLELAIVKRPSIRRAIDRIRQRSGTEPLNLP</sequence>
<dbReference type="InterPro" id="IPR019099">
    <property type="entry name" value="Uncharacterised_PGPGW_TM"/>
</dbReference>
<evidence type="ECO:0008006" key="3">
    <source>
        <dbReference type="Google" id="ProtNLM"/>
    </source>
</evidence>
<dbReference type="EMBL" id="UINC01001954">
    <property type="protein sequence ID" value="SUZ91175.1"/>
    <property type="molecule type" value="Genomic_DNA"/>
</dbReference>
<accession>A0A381RH90</accession>
<evidence type="ECO:0000313" key="2">
    <source>
        <dbReference type="EMBL" id="SUZ91175.1"/>
    </source>
</evidence>
<dbReference type="AlphaFoldDB" id="A0A381RH90"/>
<keyword evidence="1" id="KW-1133">Transmembrane helix</keyword>
<protein>
    <recommendedName>
        <fullName evidence="3">Transmembrane protein (PGPGW)</fullName>
    </recommendedName>
</protein>